<reference evidence="1" key="1">
    <citation type="submission" date="2020-11" db="EMBL/GenBank/DDBJ databases">
        <authorList>
            <consortium name="DOE Joint Genome Institute"/>
            <person name="Ahrendt S."/>
            <person name="Riley R."/>
            <person name="Andreopoulos W."/>
            <person name="Labutti K."/>
            <person name="Pangilinan J."/>
            <person name="Ruiz-Duenas F.J."/>
            <person name="Barrasa J.M."/>
            <person name="Sanchez-Garcia M."/>
            <person name="Camarero S."/>
            <person name="Miyauchi S."/>
            <person name="Serrano A."/>
            <person name="Linde D."/>
            <person name="Babiker R."/>
            <person name="Drula E."/>
            <person name="Ayuso-Fernandez I."/>
            <person name="Pacheco R."/>
            <person name="Padilla G."/>
            <person name="Ferreira P."/>
            <person name="Barriuso J."/>
            <person name="Kellner H."/>
            <person name="Castanera R."/>
            <person name="Alfaro M."/>
            <person name="Ramirez L."/>
            <person name="Pisabarro A.G."/>
            <person name="Kuo A."/>
            <person name="Tritt A."/>
            <person name="Lipzen A."/>
            <person name="He G."/>
            <person name="Yan M."/>
            <person name="Ng V."/>
            <person name="Cullen D."/>
            <person name="Martin F."/>
            <person name="Rosso M.-N."/>
            <person name="Henrissat B."/>
            <person name="Hibbett D."/>
            <person name="Martinez A.T."/>
            <person name="Grigoriev I.V."/>
        </authorList>
    </citation>
    <scope>NUCLEOTIDE SEQUENCE</scope>
    <source>
        <strain evidence="1">AH 40177</strain>
    </source>
</reference>
<dbReference type="OrthoDB" id="3003917at2759"/>
<sequence>MPLNLTSRINLGRCFIHSLTARASANKYHIELPEILDNNGGAGEIEETMMWFALSQVKSNVEDQAERE</sequence>
<accession>A0A9P5TW81</accession>
<gene>
    <name evidence="1" type="ORF">BDP27DRAFT_1520849</name>
</gene>
<protein>
    <submittedName>
        <fullName evidence="1">Uncharacterized protein</fullName>
    </submittedName>
</protein>
<organism evidence="1 2">
    <name type="scientific">Rhodocollybia butyracea</name>
    <dbReference type="NCBI Taxonomy" id="206335"/>
    <lineage>
        <taxon>Eukaryota</taxon>
        <taxon>Fungi</taxon>
        <taxon>Dikarya</taxon>
        <taxon>Basidiomycota</taxon>
        <taxon>Agaricomycotina</taxon>
        <taxon>Agaricomycetes</taxon>
        <taxon>Agaricomycetidae</taxon>
        <taxon>Agaricales</taxon>
        <taxon>Marasmiineae</taxon>
        <taxon>Omphalotaceae</taxon>
        <taxon>Rhodocollybia</taxon>
    </lineage>
</organism>
<comment type="caution">
    <text evidence="1">The sequence shown here is derived from an EMBL/GenBank/DDBJ whole genome shotgun (WGS) entry which is preliminary data.</text>
</comment>
<dbReference type="AlphaFoldDB" id="A0A9P5TW81"/>
<evidence type="ECO:0000313" key="2">
    <source>
        <dbReference type="Proteomes" id="UP000772434"/>
    </source>
</evidence>
<keyword evidence="2" id="KW-1185">Reference proteome</keyword>
<dbReference type="Proteomes" id="UP000772434">
    <property type="component" value="Unassembled WGS sequence"/>
</dbReference>
<evidence type="ECO:0000313" key="1">
    <source>
        <dbReference type="EMBL" id="KAF9044677.1"/>
    </source>
</evidence>
<proteinExistence type="predicted"/>
<name>A0A9P5TW81_9AGAR</name>
<dbReference type="EMBL" id="JADNRY010000524">
    <property type="protein sequence ID" value="KAF9044677.1"/>
    <property type="molecule type" value="Genomic_DNA"/>
</dbReference>